<dbReference type="InterPro" id="IPR036779">
    <property type="entry name" value="LysM_dom_sf"/>
</dbReference>
<dbReference type="SUPFAM" id="SSF54106">
    <property type="entry name" value="LysM domain"/>
    <property type="match status" value="1"/>
</dbReference>
<protein>
    <recommendedName>
        <fullName evidence="3">LysM domain-containing protein</fullName>
    </recommendedName>
</protein>
<dbReference type="GO" id="GO:0004222">
    <property type="term" value="F:metalloendopeptidase activity"/>
    <property type="evidence" value="ECO:0007669"/>
    <property type="project" value="TreeGrafter"/>
</dbReference>
<dbReference type="PANTHER" id="PTHR21666">
    <property type="entry name" value="PEPTIDASE-RELATED"/>
    <property type="match status" value="1"/>
</dbReference>
<evidence type="ECO:0000256" key="1">
    <source>
        <dbReference type="ARBA" id="ARBA00038420"/>
    </source>
</evidence>
<feature type="domain" description="LysM" evidence="3">
    <location>
        <begin position="270"/>
        <end position="314"/>
    </location>
</feature>
<dbReference type="InterPro" id="IPR016047">
    <property type="entry name" value="M23ase_b-sheet_dom"/>
</dbReference>
<dbReference type="Gene3D" id="2.70.70.10">
    <property type="entry name" value="Glucose Permease (Domain IIA)"/>
    <property type="match status" value="1"/>
</dbReference>
<dbReference type="PROSITE" id="PS51782">
    <property type="entry name" value="LYSM"/>
    <property type="match status" value="2"/>
</dbReference>
<reference evidence="4" key="1">
    <citation type="journal article" date="2014" name="Int. J. Syst. Evol. Microbiol.">
        <title>Complete genome sequence of Corynebacterium casei LMG S-19264T (=DSM 44701T), isolated from a smear-ripened cheese.</title>
        <authorList>
            <consortium name="US DOE Joint Genome Institute (JGI-PGF)"/>
            <person name="Walter F."/>
            <person name="Albersmeier A."/>
            <person name="Kalinowski J."/>
            <person name="Ruckert C."/>
        </authorList>
    </citation>
    <scope>NUCLEOTIDE SEQUENCE</scope>
    <source>
        <strain evidence="4">CGMCC 1.12921</strain>
    </source>
</reference>
<accession>A0A8J2Y368</accession>
<reference evidence="4" key="2">
    <citation type="submission" date="2020-09" db="EMBL/GenBank/DDBJ databases">
        <authorList>
            <person name="Sun Q."/>
            <person name="Zhou Y."/>
        </authorList>
    </citation>
    <scope>NUCLEOTIDE SEQUENCE</scope>
    <source>
        <strain evidence="4">CGMCC 1.12921</strain>
    </source>
</reference>
<dbReference type="Proteomes" id="UP000613582">
    <property type="component" value="Unassembled WGS sequence"/>
</dbReference>
<dbReference type="PANTHER" id="PTHR21666:SF263">
    <property type="entry name" value="MUREIN HYDROLASE ACTIVATOR NLPD"/>
    <property type="match status" value="1"/>
</dbReference>
<name>A0A8J2Y368_9PROT</name>
<comment type="caution">
    <text evidence="4">The sequence shown here is derived from an EMBL/GenBank/DDBJ whole genome shotgun (WGS) entry which is preliminary data.</text>
</comment>
<dbReference type="Gene3D" id="3.10.350.10">
    <property type="entry name" value="LysM domain"/>
    <property type="match status" value="2"/>
</dbReference>
<organism evidence="4 5">
    <name type="scientific">Aquisalinus flavus</name>
    <dbReference type="NCBI Taxonomy" id="1526572"/>
    <lineage>
        <taxon>Bacteria</taxon>
        <taxon>Pseudomonadati</taxon>
        <taxon>Pseudomonadota</taxon>
        <taxon>Alphaproteobacteria</taxon>
        <taxon>Parvularculales</taxon>
        <taxon>Parvularculaceae</taxon>
        <taxon>Aquisalinus</taxon>
    </lineage>
</organism>
<keyword evidence="2" id="KW-0732">Signal</keyword>
<dbReference type="InterPro" id="IPR018392">
    <property type="entry name" value="LysM"/>
</dbReference>
<keyword evidence="5" id="KW-1185">Reference proteome</keyword>
<dbReference type="CDD" id="cd00118">
    <property type="entry name" value="LysM"/>
    <property type="match status" value="2"/>
</dbReference>
<dbReference type="InterPro" id="IPR011055">
    <property type="entry name" value="Dup_hybrid_motif"/>
</dbReference>
<dbReference type="Pfam" id="PF01476">
    <property type="entry name" value="LysM"/>
    <property type="match status" value="2"/>
</dbReference>
<comment type="similarity">
    <text evidence="1">Belongs to the E.coli NlpD/Haemophilus LppB family.</text>
</comment>
<dbReference type="Pfam" id="PF01551">
    <property type="entry name" value="Peptidase_M23"/>
    <property type="match status" value="1"/>
</dbReference>
<feature type="chain" id="PRO_5035306054" description="LysM domain-containing protein" evidence="2">
    <location>
        <begin position="29"/>
        <end position="506"/>
    </location>
</feature>
<evidence type="ECO:0000313" key="5">
    <source>
        <dbReference type="Proteomes" id="UP000613582"/>
    </source>
</evidence>
<dbReference type="AlphaFoldDB" id="A0A8J2Y368"/>
<sequence length="506" mass="53128">MTREGLIMRVKLLLMTGAACLIPVGLGADDSANQTTEKQKAPVVFATDPGDAHPRNVEADLAGVGASGNADAGAFDYGAGDGIDTMLIATATGGPTPLRAEFSQDSTQTGVLAGGLYGQDPIYRMAQASQAEASQAEATQLAYAKDKQAEGYITVQPGDTVFALSRRYGAKPAAIIEANDLSAPYALDIGQELLIPGLADAAPATIATYTEESEAQEEAPVRPVTVSLQTETQEETTQAELMAEQPAAQPAAQPVRSIDAAYAEQAMGMTTHMVEPGNTLFSIAKSYGLDVSAVAEANNIEAPYALSIGQELVIPSTAAGATASLSSRPAPSAETQEMASRAINPIYEPEQIAEADAANEQTEASYSLPKSSEKSRFEWPLQGRVIMSYGMSDDGRRNDGINIAAPVGTPIRSVDDGEVVYRGSELEGYGNLLLIKHTDGWVSAYAHTDAILVNKGDKIRKGQIIAKVGTTGSVDQPQLHFELRHELKPTDPIAALDGSDAKAVKF</sequence>
<dbReference type="SUPFAM" id="SSF51261">
    <property type="entry name" value="Duplicated hybrid motif"/>
    <property type="match status" value="1"/>
</dbReference>
<dbReference type="EMBL" id="BMGH01000001">
    <property type="protein sequence ID" value="GGC99740.1"/>
    <property type="molecule type" value="Genomic_DNA"/>
</dbReference>
<dbReference type="SMART" id="SM00257">
    <property type="entry name" value="LysM"/>
    <property type="match status" value="2"/>
</dbReference>
<evidence type="ECO:0000259" key="3">
    <source>
        <dbReference type="PROSITE" id="PS51782"/>
    </source>
</evidence>
<feature type="signal peptide" evidence="2">
    <location>
        <begin position="1"/>
        <end position="28"/>
    </location>
</feature>
<dbReference type="CDD" id="cd12797">
    <property type="entry name" value="M23_peptidase"/>
    <property type="match status" value="1"/>
</dbReference>
<evidence type="ECO:0000256" key="2">
    <source>
        <dbReference type="SAM" id="SignalP"/>
    </source>
</evidence>
<proteinExistence type="inferred from homology"/>
<gene>
    <name evidence="4" type="ORF">GCM10011342_05960</name>
</gene>
<evidence type="ECO:0000313" key="4">
    <source>
        <dbReference type="EMBL" id="GGC99740.1"/>
    </source>
</evidence>
<dbReference type="InterPro" id="IPR050570">
    <property type="entry name" value="Cell_wall_metabolism_enzyme"/>
</dbReference>
<feature type="domain" description="LysM" evidence="3">
    <location>
        <begin position="151"/>
        <end position="195"/>
    </location>
</feature>